<name>A0A0E0EWI7_9ORYZ</name>
<dbReference type="InterPro" id="IPR009424">
    <property type="entry name" value="AGP16/20/22/41"/>
</dbReference>
<evidence type="ECO:0000256" key="1">
    <source>
        <dbReference type="SAM" id="SignalP"/>
    </source>
</evidence>
<sequence>MASSGAHALVLFLFMFAAVLSSAARREAAAEAMHAVNARGRRSSGRPDGKAIDQGIGYILMALALTLFTDNDLLFSWCYHCLLGIYCAHSVKDEQAPISHNHYVRWRDVASGIARGKRETVRSRRMKSR</sequence>
<evidence type="ECO:0000313" key="3">
    <source>
        <dbReference type="Proteomes" id="UP000008021"/>
    </source>
</evidence>
<dbReference type="Proteomes" id="UP000008021">
    <property type="component" value="Chromosome 10"/>
</dbReference>
<dbReference type="Gramene" id="OMERI10G03960.1">
    <property type="protein sequence ID" value="OMERI10G03960.1"/>
    <property type="gene ID" value="OMERI10G03960"/>
</dbReference>
<keyword evidence="3" id="KW-1185">Reference proteome</keyword>
<keyword evidence="1" id="KW-0732">Signal</keyword>
<dbReference type="HOGENOM" id="CLU_1952228_0_0_1"/>
<feature type="chain" id="PRO_5002358834" evidence="1">
    <location>
        <begin position="24"/>
        <end position="129"/>
    </location>
</feature>
<protein>
    <submittedName>
        <fullName evidence="2">Uncharacterized protein</fullName>
    </submittedName>
</protein>
<reference evidence="2" key="2">
    <citation type="submission" date="2018-05" db="EMBL/GenBank/DDBJ databases">
        <title>OmerRS3 (Oryza meridionalis Reference Sequence Version 3).</title>
        <authorList>
            <person name="Zhang J."/>
            <person name="Kudrna D."/>
            <person name="Lee S."/>
            <person name="Talag J."/>
            <person name="Welchert J."/>
            <person name="Wing R.A."/>
        </authorList>
    </citation>
    <scope>NUCLEOTIDE SEQUENCE [LARGE SCALE GENOMIC DNA]</scope>
    <source>
        <strain evidence="2">cv. OR44</strain>
    </source>
</reference>
<reference evidence="2" key="1">
    <citation type="submission" date="2015-04" db="UniProtKB">
        <authorList>
            <consortium name="EnsemblPlants"/>
        </authorList>
    </citation>
    <scope>IDENTIFICATION</scope>
</reference>
<organism evidence="2">
    <name type="scientific">Oryza meridionalis</name>
    <dbReference type="NCBI Taxonomy" id="40149"/>
    <lineage>
        <taxon>Eukaryota</taxon>
        <taxon>Viridiplantae</taxon>
        <taxon>Streptophyta</taxon>
        <taxon>Embryophyta</taxon>
        <taxon>Tracheophyta</taxon>
        <taxon>Spermatophyta</taxon>
        <taxon>Magnoliopsida</taxon>
        <taxon>Liliopsida</taxon>
        <taxon>Poales</taxon>
        <taxon>Poaceae</taxon>
        <taxon>BOP clade</taxon>
        <taxon>Oryzoideae</taxon>
        <taxon>Oryzeae</taxon>
        <taxon>Oryzinae</taxon>
        <taxon>Oryza</taxon>
    </lineage>
</organism>
<evidence type="ECO:0000313" key="2">
    <source>
        <dbReference type="EnsemblPlants" id="OMERI10G03960.1"/>
    </source>
</evidence>
<feature type="signal peptide" evidence="1">
    <location>
        <begin position="1"/>
        <end position="23"/>
    </location>
</feature>
<dbReference type="EnsemblPlants" id="OMERI10G03960.1">
    <property type="protein sequence ID" value="OMERI10G03960.1"/>
    <property type="gene ID" value="OMERI10G03960"/>
</dbReference>
<proteinExistence type="predicted"/>
<dbReference type="Pfam" id="PF06376">
    <property type="entry name" value="AGP"/>
    <property type="match status" value="1"/>
</dbReference>
<dbReference type="AlphaFoldDB" id="A0A0E0EWI7"/>
<accession>A0A0E0EWI7</accession>